<comment type="cofactor">
    <cofactor evidence="1">
        <name>pantetheine 4'-phosphate</name>
        <dbReference type="ChEBI" id="CHEBI:47942"/>
    </cofactor>
</comment>
<dbReference type="PANTHER" id="PTHR45527:SF1">
    <property type="entry name" value="FATTY ACID SYNTHASE"/>
    <property type="match status" value="1"/>
</dbReference>
<feature type="region of interest" description="Disordered" evidence="4">
    <location>
        <begin position="1088"/>
        <end position="1112"/>
    </location>
</feature>
<feature type="domain" description="Carrier" evidence="5">
    <location>
        <begin position="1010"/>
        <end position="1084"/>
    </location>
</feature>
<evidence type="ECO:0000256" key="2">
    <source>
        <dbReference type="ARBA" id="ARBA00022450"/>
    </source>
</evidence>
<protein>
    <recommendedName>
        <fullName evidence="5">Carrier domain-containing protein</fullName>
    </recommendedName>
</protein>
<accession>A0A8J3N6K0</accession>
<dbReference type="FunFam" id="3.30.559.10:FF:000012">
    <property type="entry name" value="Non-ribosomal peptide synthetase"/>
    <property type="match status" value="1"/>
</dbReference>
<dbReference type="Gene3D" id="3.30.300.30">
    <property type="match status" value="1"/>
</dbReference>
<keyword evidence="7" id="KW-1185">Reference proteome</keyword>
<dbReference type="AlphaFoldDB" id="A0A8J3N6K0"/>
<dbReference type="EMBL" id="BNJK01000001">
    <property type="protein sequence ID" value="GHO97480.1"/>
    <property type="molecule type" value="Genomic_DNA"/>
</dbReference>
<feature type="compositionally biased region" description="Basic and acidic residues" evidence="4">
    <location>
        <begin position="1088"/>
        <end position="1097"/>
    </location>
</feature>
<dbReference type="InterPro" id="IPR036736">
    <property type="entry name" value="ACP-like_sf"/>
</dbReference>
<dbReference type="InterPro" id="IPR045851">
    <property type="entry name" value="AMP-bd_C_sf"/>
</dbReference>
<dbReference type="RefSeq" id="WP_220208031.1">
    <property type="nucleotide sequence ID" value="NZ_BNJK01000001.1"/>
</dbReference>
<dbReference type="CDD" id="cd19531">
    <property type="entry name" value="LCL_NRPS-like"/>
    <property type="match status" value="1"/>
</dbReference>
<evidence type="ECO:0000256" key="4">
    <source>
        <dbReference type="SAM" id="MobiDB-lite"/>
    </source>
</evidence>
<dbReference type="Gene3D" id="3.40.50.980">
    <property type="match status" value="2"/>
</dbReference>
<dbReference type="GO" id="GO:0005737">
    <property type="term" value="C:cytoplasm"/>
    <property type="evidence" value="ECO:0007669"/>
    <property type="project" value="TreeGrafter"/>
</dbReference>
<dbReference type="InterPro" id="IPR000873">
    <property type="entry name" value="AMP-dep_synth/lig_dom"/>
</dbReference>
<dbReference type="SUPFAM" id="SSF47336">
    <property type="entry name" value="ACP-like"/>
    <property type="match status" value="1"/>
</dbReference>
<name>A0A8J3N6K0_9CHLR</name>
<dbReference type="Pfam" id="PF13193">
    <property type="entry name" value="AMP-binding_C"/>
    <property type="match status" value="1"/>
</dbReference>
<dbReference type="GO" id="GO:0044550">
    <property type="term" value="P:secondary metabolite biosynthetic process"/>
    <property type="evidence" value="ECO:0007669"/>
    <property type="project" value="UniProtKB-ARBA"/>
</dbReference>
<proteinExistence type="predicted"/>
<dbReference type="Pfam" id="PF00501">
    <property type="entry name" value="AMP-binding"/>
    <property type="match status" value="1"/>
</dbReference>
<dbReference type="FunFam" id="3.40.50.12780:FF:000012">
    <property type="entry name" value="Non-ribosomal peptide synthetase"/>
    <property type="match status" value="1"/>
</dbReference>
<dbReference type="InterPro" id="IPR025110">
    <property type="entry name" value="AMP-bd_C"/>
</dbReference>
<dbReference type="GO" id="GO:0031177">
    <property type="term" value="F:phosphopantetheine binding"/>
    <property type="evidence" value="ECO:0007669"/>
    <property type="project" value="TreeGrafter"/>
</dbReference>
<dbReference type="SUPFAM" id="SSF56801">
    <property type="entry name" value="Acetyl-CoA synthetase-like"/>
    <property type="match status" value="1"/>
</dbReference>
<dbReference type="PANTHER" id="PTHR45527">
    <property type="entry name" value="NONRIBOSOMAL PEPTIDE SYNTHETASE"/>
    <property type="match status" value="1"/>
</dbReference>
<dbReference type="Gene3D" id="3.30.559.30">
    <property type="entry name" value="Nonribosomal peptide synthetase, condensation domain"/>
    <property type="match status" value="1"/>
</dbReference>
<dbReference type="FunFam" id="3.30.300.30:FF:000010">
    <property type="entry name" value="Enterobactin synthetase component F"/>
    <property type="match status" value="1"/>
</dbReference>
<dbReference type="CDD" id="cd17646">
    <property type="entry name" value="A_NRPS_AB3403-like"/>
    <property type="match status" value="1"/>
</dbReference>
<evidence type="ECO:0000256" key="1">
    <source>
        <dbReference type="ARBA" id="ARBA00001957"/>
    </source>
</evidence>
<dbReference type="PROSITE" id="PS00455">
    <property type="entry name" value="AMP_BINDING"/>
    <property type="match status" value="1"/>
</dbReference>
<dbReference type="Gene3D" id="3.30.559.10">
    <property type="entry name" value="Chloramphenicol acetyltransferase-like domain"/>
    <property type="match status" value="1"/>
</dbReference>
<sequence length="1140" mass="128754">MKQEKRIRIHEISQGHFELFKYLLADEGVEREQETTIHAQLYDGPFVLSFAQEQMWLLHQLNPESAVYNVPFALRLRGSLKQEVLEQSLNEIVQRHAILRSIFPDTAGRVQQVVLPSAPISLRSIDLSSSPEAAREDEALKLIQNEVEHPFDLASGPLLRATLLSLDEQSFILILVLHHIISDRWSLGNFVREISTLYLAFLRGEASALKPLPIQFIDYAEWQRASWEGDAHKAERDYWLQQLADAPLALELPTMKPRPMLQTFCGATYEFEIPTELLSSLRLLSQQEGVTLFMLLLGAFQTLLLRYTGQQDILVGCPIANRDIPELESLIGVFINTLIIRTRLSGDLTFLELLARVKEVATSAYQHQHIPFGHLVKQFEHVRDVSRNPLVQVMFVHHSMALPTFALPDLELSPLVLDTHTAKVDLTLYIEDEAEKLKGAIEYNTDLFDRAFIASFTLSLQMLLKGIAYDSRQRLSALPVHSPLDKYSICKDYRAKESLHALFEEQVERTPEAVAVVYEDAALSYGELNRQANQLARYLQQQGVGPEVRVGLFLERSLELVIALLAILKAGGAYVPLDPTYPAARLRFMIQDAAVPFILSTEGLRQRLPEEQAGIVCVEKVRSLWKHSGENLHVVTTGENLAYVIYTSGSTGQPKGVMNTHAGICNHMLWIQTIFMLVSDDRLLQKTPYSFDASIWEFFLPLLSGAQLVMAYPGRHQDPQYLIEAIKRYQITHLQLVPTMLKVWLEEPGLEQCQGIRRLICSGEALSPQVAQTFFERLPGQLHNLYGPTEVAVDVTHWECSREAAEDSIPIGQPIANTDILILDQEMALVPLWATGEIYIRGKGLARGYHGRSDLTAASFVPDPFREGEGGRLYKTGDLGRYREDGSIEYLGRVDQQVKIRGFRIELGEIEYTLCQHPAVQDAVVLQREDNAGNKSLIAYILVEKKNRDFSGISINSLRSFLKQRLPEYMIPASFTILEELPLTPSGKINRSTLPAPDGSRPILEEAFIQPRTQAEQRVIAVWKQILGLEQIGVYDDFFALGGDSILSVQVAAILVQEGFACTPRHLFQYATAASLAAAIEKVQEDENKQTDLKTSEQKQLSSQQFNTSDFPAARLEQQELERFLRKITKEINQEELYEN</sequence>
<keyword evidence="2" id="KW-0596">Phosphopantetheine</keyword>
<feature type="compositionally biased region" description="Polar residues" evidence="4">
    <location>
        <begin position="1098"/>
        <end position="1110"/>
    </location>
</feature>
<dbReference type="Gene3D" id="2.30.38.10">
    <property type="entry name" value="Luciferase, Domain 3"/>
    <property type="match status" value="1"/>
</dbReference>
<dbReference type="FunFam" id="3.40.50.980:FF:000001">
    <property type="entry name" value="Non-ribosomal peptide synthetase"/>
    <property type="match status" value="1"/>
</dbReference>
<dbReference type="PROSITE" id="PS50075">
    <property type="entry name" value="CARRIER"/>
    <property type="match status" value="1"/>
</dbReference>
<evidence type="ECO:0000259" key="5">
    <source>
        <dbReference type="PROSITE" id="PS50075"/>
    </source>
</evidence>
<dbReference type="InterPro" id="IPR009081">
    <property type="entry name" value="PP-bd_ACP"/>
</dbReference>
<dbReference type="Pfam" id="PF00668">
    <property type="entry name" value="Condensation"/>
    <property type="match status" value="1"/>
</dbReference>
<evidence type="ECO:0000313" key="7">
    <source>
        <dbReference type="Proteomes" id="UP000597444"/>
    </source>
</evidence>
<dbReference type="Pfam" id="PF00550">
    <property type="entry name" value="PP-binding"/>
    <property type="match status" value="1"/>
</dbReference>
<dbReference type="InterPro" id="IPR001242">
    <property type="entry name" value="Condensation_dom"/>
</dbReference>
<dbReference type="GO" id="GO:0008610">
    <property type="term" value="P:lipid biosynthetic process"/>
    <property type="evidence" value="ECO:0007669"/>
    <property type="project" value="UniProtKB-ARBA"/>
</dbReference>
<evidence type="ECO:0000256" key="3">
    <source>
        <dbReference type="ARBA" id="ARBA00022553"/>
    </source>
</evidence>
<dbReference type="Proteomes" id="UP000597444">
    <property type="component" value="Unassembled WGS sequence"/>
</dbReference>
<dbReference type="InterPro" id="IPR023213">
    <property type="entry name" value="CAT-like_dom_sf"/>
</dbReference>
<dbReference type="FunFam" id="3.40.50.980:FF:000002">
    <property type="entry name" value="Enterobactin synthetase component F"/>
    <property type="match status" value="1"/>
</dbReference>
<evidence type="ECO:0000313" key="6">
    <source>
        <dbReference type="EMBL" id="GHO97480.1"/>
    </source>
</evidence>
<dbReference type="InterPro" id="IPR006162">
    <property type="entry name" value="Ppantetheine_attach_site"/>
</dbReference>
<reference evidence="6" key="1">
    <citation type="submission" date="2020-10" db="EMBL/GenBank/DDBJ databases">
        <title>Taxonomic study of unclassified bacteria belonging to the class Ktedonobacteria.</title>
        <authorList>
            <person name="Yabe S."/>
            <person name="Wang C.M."/>
            <person name="Zheng Y."/>
            <person name="Sakai Y."/>
            <person name="Cavaletti L."/>
            <person name="Monciardini P."/>
            <person name="Donadio S."/>
        </authorList>
    </citation>
    <scope>NUCLEOTIDE SEQUENCE</scope>
    <source>
        <strain evidence="6">ID150040</strain>
    </source>
</reference>
<dbReference type="GO" id="GO:0003824">
    <property type="term" value="F:catalytic activity"/>
    <property type="evidence" value="ECO:0007669"/>
    <property type="project" value="InterPro"/>
</dbReference>
<keyword evidence="3" id="KW-0597">Phosphoprotein</keyword>
<dbReference type="PROSITE" id="PS00012">
    <property type="entry name" value="PHOSPHOPANTETHEINE"/>
    <property type="match status" value="1"/>
</dbReference>
<dbReference type="SUPFAM" id="SSF52777">
    <property type="entry name" value="CoA-dependent acyltransferases"/>
    <property type="match status" value="2"/>
</dbReference>
<dbReference type="InterPro" id="IPR010071">
    <property type="entry name" value="AA_adenyl_dom"/>
</dbReference>
<dbReference type="InterPro" id="IPR020845">
    <property type="entry name" value="AMP-binding_CS"/>
</dbReference>
<dbReference type="Gene3D" id="1.10.1200.10">
    <property type="entry name" value="ACP-like"/>
    <property type="match status" value="1"/>
</dbReference>
<dbReference type="FunFam" id="2.30.38.10:FF:000001">
    <property type="entry name" value="Non-ribosomal peptide synthetase PvdI"/>
    <property type="match status" value="1"/>
</dbReference>
<dbReference type="GO" id="GO:0043041">
    <property type="term" value="P:amino acid activation for nonribosomal peptide biosynthetic process"/>
    <property type="evidence" value="ECO:0007669"/>
    <property type="project" value="TreeGrafter"/>
</dbReference>
<comment type="caution">
    <text evidence="6">The sequence shown here is derived from an EMBL/GenBank/DDBJ whole genome shotgun (WGS) entry which is preliminary data.</text>
</comment>
<gene>
    <name evidence="6" type="ORF">KSF_075280</name>
</gene>
<organism evidence="6 7">
    <name type="scientific">Reticulibacter mediterranei</name>
    <dbReference type="NCBI Taxonomy" id="2778369"/>
    <lineage>
        <taxon>Bacteria</taxon>
        <taxon>Bacillati</taxon>
        <taxon>Chloroflexota</taxon>
        <taxon>Ktedonobacteria</taxon>
        <taxon>Ktedonobacterales</taxon>
        <taxon>Reticulibacteraceae</taxon>
        <taxon>Reticulibacter</taxon>
    </lineage>
</organism>
<dbReference type="NCBIfam" id="TIGR01733">
    <property type="entry name" value="AA-adenyl-dom"/>
    <property type="match status" value="1"/>
</dbReference>